<sequence length="38" mass="4371">MEVVAMSTVKIRFGIPKWEENVGKIINIKNCLQNNCHL</sequence>
<reference evidence="1" key="1">
    <citation type="submission" date="2014-11" db="EMBL/GenBank/DDBJ databases">
        <authorList>
            <person name="Amaro Gonzalez C."/>
        </authorList>
    </citation>
    <scope>NUCLEOTIDE SEQUENCE</scope>
</reference>
<dbReference type="EMBL" id="GBXM01074099">
    <property type="protein sequence ID" value="JAH34478.1"/>
    <property type="molecule type" value="Transcribed_RNA"/>
</dbReference>
<protein>
    <submittedName>
        <fullName evidence="1">Uncharacterized protein</fullName>
    </submittedName>
</protein>
<proteinExistence type="predicted"/>
<accession>A0A0E9S1T2</accession>
<reference evidence="1" key="2">
    <citation type="journal article" date="2015" name="Fish Shellfish Immunol.">
        <title>Early steps in the European eel (Anguilla anguilla)-Vibrio vulnificus interaction in the gills: Role of the RtxA13 toxin.</title>
        <authorList>
            <person name="Callol A."/>
            <person name="Pajuelo D."/>
            <person name="Ebbesson L."/>
            <person name="Teles M."/>
            <person name="MacKenzie S."/>
            <person name="Amaro C."/>
        </authorList>
    </citation>
    <scope>NUCLEOTIDE SEQUENCE</scope>
</reference>
<evidence type="ECO:0000313" key="1">
    <source>
        <dbReference type="EMBL" id="JAH34478.1"/>
    </source>
</evidence>
<dbReference type="AlphaFoldDB" id="A0A0E9S1T2"/>
<name>A0A0E9S1T2_ANGAN</name>
<organism evidence="1">
    <name type="scientific">Anguilla anguilla</name>
    <name type="common">European freshwater eel</name>
    <name type="synonym">Muraena anguilla</name>
    <dbReference type="NCBI Taxonomy" id="7936"/>
    <lineage>
        <taxon>Eukaryota</taxon>
        <taxon>Metazoa</taxon>
        <taxon>Chordata</taxon>
        <taxon>Craniata</taxon>
        <taxon>Vertebrata</taxon>
        <taxon>Euteleostomi</taxon>
        <taxon>Actinopterygii</taxon>
        <taxon>Neopterygii</taxon>
        <taxon>Teleostei</taxon>
        <taxon>Anguilliformes</taxon>
        <taxon>Anguillidae</taxon>
        <taxon>Anguilla</taxon>
    </lineage>
</organism>